<feature type="region of interest" description="Disordered" evidence="7">
    <location>
        <begin position="95"/>
        <end position="114"/>
    </location>
</feature>
<evidence type="ECO:0000256" key="8">
    <source>
        <dbReference type="SAM" id="Phobius"/>
    </source>
</evidence>
<keyword evidence="6 8" id="KW-0472">Membrane</keyword>
<feature type="compositionally biased region" description="Polar residues" evidence="7">
    <location>
        <begin position="167"/>
        <end position="179"/>
    </location>
</feature>
<comment type="subcellular location">
    <subcellularLocation>
        <location evidence="1">Membrane</location>
        <topology evidence="1">Multi-pass membrane protein</topology>
    </subcellularLocation>
</comment>
<dbReference type="GO" id="GO:0016020">
    <property type="term" value="C:membrane"/>
    <property type="evidence" value="ECO:0007669"/>
    <property type="project" value="UniProtKB-SubCell"/>
</dbReference>
<dbReference type="AlphaFoldDB" id="A0A8H6VV55"/>
<keyword evidence="2" id="KW-0813">Transport</keyword>
<evidence type="ECO:0000256" key="4">
    <source>
        <dbReference type="ARBA" id="ARBA00022989"/>
    </source>
</evidence>
<dbReference type="PANTHER" id="PTHR33281:SF21">
    <property type="entry name" value="MEMBRANE PROTEIN"/>
    <property type="match status" value="1"/>
</dbReference>
<feature type="region of interest" description="Disordered" evidence="7">
    <location>
        <begin position="472"/>
        <end position="499"/>
    </location>
</feature>
<dbReference type="PANTHER" id="PTHR33281">
    <property type="entry name" value="UPF0187 PROTEIN YNEE"/>
    <property type="match status" value="1"/>
</dbReference>
<proteinExistence type="predicted"/>
<accession>A0A8H6VV55</accession>
<feature type="transmembrane region" description="Helical" evidence="8">
    <location>
        <begin position="322"/>
        <end position="341"/>
    </location>
</feature>
<feature type="transmembrane region" description="Helical" evidence="8">
    <location>
        <begin position="293"/>
        <end position="310"/>
    </location>
</feature>
<sequence length="677" mass="75724">MKRNSFHDNSALVQALSLRPHSLRKTQNLTRFARRILRKEGITTSRRQISATVRDVLAKTCAVRSKPPLPSLAVRRLKNQSALLSFKAPPPSLISPSNFRTPLTPRNQSPFIPLKATPKRIPCHIDENSSPVFSSPQSPVFHLTKQFSRVFLSRSQQISRRLSYSQNRTSTSSPEQQKGLTLASPVLLRSTSSFWRTTTHDVASPCYELDELSFSPFQFDSSTVEHFQFTQYKPNKIHCGSPDRFLLIMTSTNKTTLASVLPTLRPTIKRRHLRKYSWLPDVFRLKGSIISRIFGPVITVTLFATAVAYADHRGHTMSLSNSIVPMLSVVVGLILVFRNGTSYDRYWEGRKCFGTLCSNVRNLSRLIWINVALPPTDEQPAFAKGKTPTSEVTAHQLYRRKKEALHLCLSFVYATKHYLRGEDGMHWDDYKGVLPTSFVRSDETGYNTQHTTPGGTYAATAMAGSLSALSGKSTDTLNKGDATKRVRAKRSKHDMTSANTPLLAGTHRTVEFHPFADDASMPLPLVIGHEITRLLFLFRREGFLETVGPAGTNAMTGLVQSMTDQLTSMERVANTPIPVSYGIHLKQCVTLYLFALPMTLVKELGWAMIPLVTVVAFTFMGIEGIAQEIEDPFGTDYGDLPLDRYCHDLKEEIDYLLHRLPEGGMGSHGYDDGEGDD</sequence>
<comment type="caution">
    <text evidence="9">The sequence shown here is derived from an EMBL/GenBank/DDBJ whole genome shotgun (WGS) entry which is preliminary data.</text>
</comment>
<dbReference type="Proteomes" id="UP000636479">
    <property type="component" value="Unassembled WGS sequence"/>
</dbReference>
<feature type="transmembrane region" description="Helical" evidence="8">
    <location>
        <begin position="604"/>
        <end position="622"/>
    </location>
</feature>
<gene>
    <name evidence="9" type="ORF">MIND_01047700</name>
</gene>
<keyword evidence="4 8" id="KW-1133">Transmembrane helix</keyword>
<evidence type="ECO:0000256" key="7">
    <source>
        <dbReference type="SAM" id="MobiDB-lite"/>
    </source>
</evidence>
<keyword evidence="3 8" id="KW-0812">Transmembrane</keyword>
<evidence type="ECO:0000313" key="10">
    <source>
        <dbReference type="Proteomes" id="UP000636479"/>
    </source>
</evidence>
<dbReference type="GeneID" id="59349579"/>
<dbReference type="EMBL" id="JACAZF010000009">
    <property type="protein sequence ID" value="KAF7295094.1"/>
    <property type="molecule type" value="Genomic_DNA"/>
</dbReference>
<keyword evidence="5" id="KW-0406">Ion transport</keyword>
<name>A0A8H6VV55_9AGAR</name>
<feature type="region of interest" description="Disordered" evidence="7">
    <location>
        <begin position="162"/>
        <end position="181"/>
    </location>
</feature>
<protein>
    <submittedName>
        <fullName evidence="9">Uncharacterized protein</fullName>
    </submittedName>
</protein>
<evidence type="ECO:0000256" key="3">
    <source>
        <dbReference type="ARBA" id="ARBA00022692"/>
    </source>
</evidence>
<reference evidence="9" key="1">
    <citation type="submission" date="2020-05" db="EMBL/GenBank/DDBJ databases">
        <title>Mycena genomes resolve the evolution of fungal bioluminescence.</title>
        <authorList>
            <person name="Tsai I.J."/>
        </authorList>
    </citation>
    <scope>NUCLEOTIDE SEQUENCE</scope>
    <source>
        <strain evidence="9">171206Taipei</strain>
    </source>
</reference>
<evidence type="ECO:0000256" key="2">
    <source>
        <dbReference type="ARBA" id="ARBA00022448"/>
    </source>
</evidence>
<feature type="compositionally biased region" description="Polar residues" evidence="7">
    <location>
        <begin position="95"/>
        <end position="110"/>
    </location>
</feature>
<evidence type="ECO:0000313" key="9">
    <source>
        <dbReference type="EMBL" id="KAF7295094.1"/>
    </source>
</evidence>
<evidence type="ECO:0000256" key="1">
    <source>
        <dbReference type="ARBA" id="ARBA00004141"/>
    </source>
</evidence>
<evidence type="ECO:0000256" key="6">
    <source>
        <dbReference type="ARBA" id="ARBA00023136"/>
    </source>
</evidence>
<dbReference type="Pfam" id="PF25539">
    <property type="entry name" value="Bestrophin_2"/>
    <property type="match status" value="2"/>
</dbReference>
<dbReference type="RefSeq" id="XP_037216457.1">
    <property type="nucleotide sequence ID" value="XM_037367063.1"/>
</dbReference>
<dbReference type="InterPro" id="IPR044669">
    <property type="entry name" value="YneE/VCCN1/2-like"/>
</dbReference>
<organism evidence="9 10">
    <name type="scientific">Mycena indigotica</name>
    <dbReference type="NCBI Taxonomy" id="2126181"/>
    <lineage>
        <taxon>Eukaryota</taxon>
        <taxon>Fungi</taxon>
        <taxon>Dikarya</taxon>
        <taxon>Basidiomycota</taxon>
        <taxon>Agaricomycotina</taxon>
        <taxon>Agaricomycetes</taxon>
        <taxon>Agaricomycetidae</taxon>
        <taxon>Agaricales</taxon>
        <taxon>Marasmiineae</taxon>
        <taxon>Mycenaceae</taxon>
        <taxon>Mycena</taxon>
    </lineage>
</organism>
<dbReference type="OrthoDB" id="1368at2759"/>
<dbReference type="GO" id="GO:0005254">
    <property type="term" value="F:chloride channel activity"/>
    <property type="evidence" value="ECO:0007669"/>
    <property type="project" value="InterPro"/>
</dbReference>
<evidence type="ECO:0000256" key="5">
    <source>
        <dbReference type="ARBA" id="ARBA00023065"/>
    </source>
</evidence>
<keyword evidence="10" id="KW-1185">Reference proteome</keyword>